<organism evidence="5 6">
    <name type="scientific">Hyphococcus luteus</name>
    <dbReference type="NCBI Taxonomy" id="2058213"/>
    <lineage>
        <taxon>Bacteria</taxon>
        <taxon>Pseudomonadati</taxon>
        <taxon>Pseudomonadota</taxon>
        <taxon>Alphaproteobacteria</taxon>
        <taxon>Parvularculales</taxon>
        <taxon>Parvularculaceae</taxon>
        <taxon>Hyphococcus</taxon>
    </lineage>
</organism>
<gene>
    <name evidence="5" type="ORF">CW354_02540</name>
</gene>
<dbReference type="EMBL" id="PJCH01000001">
    <property type="protein sequence ID" value="PQA89751.1"/>
    <property type="molecule type" value="Genomic_DNA"/>
</dbReference>
<sequence>MKSILVAIDFSTRSVPAIARGAALARTAGAKLTVVHIVDGDQSESMASAAEAEAQKLFEKLSENLKSKYDVDPSTLVVRGEPHAEILNAANRADTDLIVVGAHRRDLIRNAFIGTTAERSIRASNIPVLIARSPDGTPYQHPLIALDLKERDLHPLHVSKSMKIFNGTQANIVFAYDLYGNYHLLRHAGATDAELQKYIAEEEGVVRPQAQYILENAGMNPASMILKPALLNAHDPVLEAASERAADLIVVGTKRKQAFQRFRTGSVSKAIMRRAGTDVLVVPPEDL</sequence>
<evidence type="ECO:0000313" key="6">
    <source>
        <dbReference type="Proteomes" id="UP000239504"/>
    </source>
</evidence>
<keyword evidence="2" id="KW-0547">Nucleotide-binding</keyword>
<dbReference type="Gene3D" id="3.40.50.620">
    <property type="entry name" value="HUPs"/>
    <property type="match status" value="2"/>
</dbReference>
<keyword evidence="6" id="KW-1185">Reference proteome</keyword>
<dbReference type="InterPro" id="IPR006015">
    <property type="entry name" value="Universal_stress_UspA"/>
</dbReference>
<dbReference type="RefSeq" id="WP_104828453.1">
    <property type="nucleotide sequence ID" value="NZ_PJCH01000001.1"/>
</dbReference>
<dbReference type="InterPro" id="IPR014729">
    <property type="entry name" value="Rossmann-like_a/b/a_fold"/>
</dbReference>
<evidence type="ECO:0000256" key="1">
    <source>
        <dbReference type="ARBA" id="ARBA00008791"/>
    </source>
</evidence>
<dbReference type="Proteomes" id="UP000239504">
    <property type="component" value="Unassembled WGS sequence"/>
</dbReference>
<dbReference type="SUPFAM" id="SSF52402">
    <property type="entry name" value="Adenine nucleotide alpha hydrolases-like"/>
    <property type="match status" value="2"/>
</dbReference>
<dbReference type="AlphaFoldDB" id="A0A2S7KB64"/>
<dbReference type="Pfam" id="PF00582">
    <property type="entry name" value="Usp"/>
    <property type="match status" value="2"/>
</dbReference>
<dbReference type="PANTHER" id="PTHR46268">
    <property type="entry name" value="STRESS RESPONSE PROTEIN NHAX"/>
    <property type="match status" value="1"/>
</dbReference>
<evidence type="ECO:0000259" key="4">
    <source>
        <dbReference type="Pfam" id="PF00582"/>
    </source>
</evidence>
<comment type="similarity">
    <text evidence="1">Belongs to the universal stress protein A family.</text>
</comment>
<dbReference type="PRINTS" id="PR01438">
    <property type="entry name" value="UNVRSLSTRESS"/>
</dbReference>
<keyword evidence="3" id="KW-0067">ATP-binding</keyword>
<name>A0A2S7KB64_9PROT</name>
<reference evidence="5 6" key="1">
    <citation type="submission" date="2017-12" db="EMBL/GenBank/DDBJ databases">
        <authorList>
            <person name="Hurst M.R.H."/>
        </authorList>
    </citation>
    <scope>NUCLEOTIDE SEQUENCE [LARGE SCALE GENOMIC DNA]</scope>
    <source>
        <strain evidence="5 6">SY-3-19</strain>
    </source>
</reference>
<proteinExistence type="inferred from homology"/>
<protein>
    <recommendedName>
        <fullName evidence="4">UspA domain-containing protein</fullName>
    </recommendedName>
</protein>
<feature type="domain" description="UspA" evidence="4">
    <location>
        <begin position="1"/>
        <end position="132"/>
    </location>
</feature>
<evidence type="ECO:0000313" key="5">
    <source>
        <dbReference type="EMBL" id="PQA89751.1"/>
    </source>
</evidence>
<dbReference type="InterPro" id="IPR006016">
    <property type="entry name" value="UspA"/>
</dbReference>
<dbReference type="OrthoDB" id="5564966at2"/>
<comment type="caution">
    <text evidence="5">The sequence shown here is derived from an EMBL/GenBank/DDBJ whole genome shotgun (WGS) entry which is preliminary data.</text>
</comment>
<dbReference type="CDD" id="cd00293">
    <property type="entry name" value="USP-like"/>
    <property type="match status" value="2"/>
</dbReference>
<accession>A0A2S7KB64</accession>
<dbReference type="PANTHER" id="PTHR46268:SF27">
    <property type="entry name" value="UNIVERSAL STRESS PROTEIN RV2623"/>
    <property type="match status" value="1"/>
</dbReference>
<evidence type="ECO:0000256" key="2">
    <source>
        <dbReference type="ARBA" id="ARBA00022741"/>
    </source>
</evidence>
<evidence type="ECO:0000256" key="3">
    <source>
        <dbReference type="ARBA" id="ARBA00022840"/>
    </source>
</evidence>
<dbReference type="GO" id="GO:0005524">
    <property type="term" value="F:ATP binding"/>
    <property type="evidence" value="ECO:0007669"/>
    <property type="project" value="UniProtKB-KW"/>
</dbReference>
<feature type="domain" description="UspA" evidence="4">
    <location>
        <begin position="237"/>
        <end position="283"/>
    </location>
</feature>